<name>A0ACB9TJD9_HOLOL</name>
<dbReference type="EMBL" id="CM043016">
    <property type="protein sequence ID" value="KAI4466988.1"/>
    <property type="molecule type" value="Genomic_DNA"/>
</dbReference>
<protein>
    <submittedName>
        <fullName evidence="1">Uncharacterized protein</fullName>
    </submittedName>
</protein>
<accession>A0ACB9TJD9</accession>
<sequence length="249" mass="28037">MLVDNTVTISGPKSDLCVEMIETNSCYRSNFQGRQIFYQTVIVEEGGQDGKDTPSTVTSLHVKCSRPTILGNHTIARRNILPEGFQEECSVDPYLFENFNTVDGDFLTAKFKAFKFPDSTYVQFKGTVNVCLDKCKGVECSAGQIGYGRRKREVSSLPADPNKIFEITITSILKFGDEEIEVVKNDLKFLNDKKLFVADQLREKVYHSEEDPSHLRIEEEYITAESGSVSIALTSWLVATLATIYRLFV</sequence>
<keyword evidence="2" id="KW-1185">Reference proteome</keyword>
<dbReference type="Proteomes" id="UP001056778">
    <property type="component" value="Chromosome 2"/>
</dbReference>
<evidence type="ECO:0000313" key="1">
    <source>
        <dbReference type="EMBL" id="KAI4466988.1"/>
    </source>
</evidence>
<organism evidence="1 2">
    <name type="scientific">Holotrichia oblita</name>
    <name type="common">Chafer beetle</name>
    <dbReference type="NCBI Taxonomy" id="644536"/>
    <lineage>
        <taxon>Eukaryota</taxon>
        <taxon>Metazoa</taxon>
        <taxon>Ecdysozoa</taxon>
        <taxon>Arthropoda</taxon>
        <taxon>Hexapoda</taxon>
        <taxon>Insecta</taxon>
        <taxon>Pterygota</taxon>
        <taxon>Neoptera</taxon>
        <taxon>Endopterygota</taxon>
        <taxon>Coleoptera</taxon>
        <taxon>Polyphaga</taxon>
        <taxon>Scarabaeiformia</taxon>
        <taxon>Scarabaeidae</taxon>
        <taxon>Melolonthinae</taxon>
        <taxon>Holotrichia</taxon>
    </lineage>
</organism>
<proteinExistence type="predicted"/>
<evidence type="ECO:0000313" key="2">
    <source>
        <dbReference type="Proteomes" id="UP001056778"/>
    </source>
</evidence>
<comment type="caution">
    <text evidence="1">The sequence shown here is derived from an EMBL/GenBank/DDBJ whole genome shotgun (WGS) entry which is preliminary data.</text>
</comment>
<gene>
    <name evidence="1" type="ORF">MML48_2g00009560</name>
</gene>
<reference evidence="1" key="1">
    <citation type="submission" date="2022-04" db="EMBL/GenBank/DDBJ databases">
        <title>Chromosome-scale genome assembly of Holotrichia oblita Faldermann.</title>
        <authorList>
            <person name="Rongchong L."/>
        </authorList>
    </citation>
    <scope>NUCLEOTIDE SEQUENCE</scope>
    <source>
        <strain evidence="1">81SQS9</strain>
    </source>
</reference>